<organism evidence="2 3">
    <name type="scientific">Malus domestica</name>
    <name type="common">Apple</name>
    <name type="synonym">Pyrus malus</name>
    <dbReference type="NCBI Taxonomy" id="3750"/>
    <lineage>
        <taxon>Eukaryota</taxon>
        <taxon>Viridiplantae</taxon>
        <taxon>Streptophyta</taxon>
        <taxon>Embryophyta</taxon>
        <taxon>Tracheophyta</taxon>
        <taxon>Spermatophyta</taxon>
        <taxon>Magnoliopsida</taxon>
        <taxon>eudicotyledons</taxon>
        <taxon>Gunneridae</taxon>
        <taxon>Pentapetalae</taxon>
        <taxon>rosids</taxon>
        <taxon>fabids</taxon>
        <taxon>Rosales</taxon>
        <taxon>Rosaceae</taxon>
        <taxon>Amygdaloideae</taxon>
        <taxon>Maleae</taxon>
        <taxon>Malus</taxon>
    </lineage>
</organism>
<evidence type="ECO:0008006" key="4">
    <source>
        <dbReference type="Google" id="ProtNLM"/>
    </source>
</evidence>
<keyword evidence="3" id="KW-1185">Reference proteome</keyword>
<dbReference type="PANTHER" id="PTHR36312">
    <property type="entry name" value="THIONIN-LIKE PROTEIN 1"/>
    <property type="match status" value="1"/>
</dbReference>
<dbReference type="OrthoDB" id="1157657at2759"/>
<keyword evidence="1" id="KW-0732">Signal</keyword>
<dbReference type="Gramene" id="mRNA:MD09G0187700">
    <property type="protein sequence ID" value="mRNA:MD09G0187700"/>
    <property type="gene ID" value="MD09G0187700"/>
</dbReference>
<reference evidence="2 3" key="1">
    <citation type="submission" date="2018-10" db="EMBL/GenBank/DDBJ databases">
        <title>A high-quality apple genome assembly.</title>
        <authorList>
            <person name="Hu J."/>
        </authorList>
    </citation>
    <scope>NUCLEOTIDE SEQUENCE [LARGE SCALE GENOMIC DNA]</scope>
    <source>
        <strain evidence="3">cv. HFTH1</strain>
        <tissue evidence="2">Young leaf</tissue>
    </source>
</reference>
<dbReference type="InterPro" id="IPR038975">
    <property type="entry name" value="THNL"/>
</dbReference>
<evidence type="ECO:0000256" key="1">
    <source>
        <dbReference type="SAM" id="SignalP"/>
    </source>
</evidence>
<evidence type="ECO:0000313" key="2">
    <source>
        <dbReference type="EMBL" id="RXH88554.1"/>
    </source>
</evidence>
<name>A0A498J2G4_MALDO</name>
<dbReference type="PANTHER" id="PTHR36312:SF1">
    <property type="entry name" value="OS01G0594500 PROTEIN"/>
    <property type="match status" value="1"/>
</dbReference>
<dbReference type="Proteomes" id="UP000290289">
    <property type="component" value="Chromosome 9"/>
</dbReference>
<gene>
    <name evidence="2" type="ORF">DVH24_000153</name>
</gene>
<protein>
    <recommendedName>
        <fullName evidence="4">Thionin-like protein 2</fullName>
    </recommendedName>
</protein>
<evidence type="ECO:0000313" key="3">
    <source>
        <dbReference type="Proteomes" id="UP000290289"/>
    </source>
</evidence>
<feature type="chain" id="PRO_5019791760" description="Thionin-like protein 2" evidence="1">
    <location>
        <begin position="28"/>
        <end position="126"/>
    </location>
</feature>
<dbReference type="AlphaFoldDB" id="A0A498J2G4"/>
<comment type="caution">
    <text evidence="2">The sequence shown here is derived from an EMBL/GenBank/DDBJ whole genome shotgun (WGS) entry which is preliminary data.</text>
</comment>
<sequence>MEKKGETLSVAIVGYLVLGLLVGQCSAVENPECYAGCLNKCKSSRGMMLLACGSACALQCLFSSPSLLSVPKDNHYFCKLGCSASLCNSFLDAENPEITEKVGGCMDSCSDRCATMNTMNLPPNNN</sequence>
<proteinExistence type="predicted"/>
<feature type="signal peptide" evidence="1">
    <location>
        <begin position="1"/>
        <end position="27"/>
    </location>
</feature>
<accession>A0A498J2G4</accession>
<dbReference type="EMBL" id="RDQH01000335">
    <property type="protein sequence ID" value="RXH88554.1"/>
    <property type="molecule type" value="Genomic_DNA"/>
</dbReference>